<gene>
    <name evidence="2" type="ORF">JOF56_007558</name>
</gene>
<proteinExistence type="predicted"/>
<dbReference type="RefSeq" id="WP_209644151.1">
    <property type="nucleotide sequence ID" value="NZ_JAGINW010000001.1"/>
</dbReference>
<dbReference type="Gene3D" id="3.40.50.1820">
    <property type="entry name" value="alpha/beta hydrolase"/>
    <property type="match status" value="1"/>
</dbReference>
<dbReference type="InterPro" id="IPR006311">
    <property type="entry name" value="TAT_signal"/>
</dbReference>
<feature type="domain" description="AB hydrolase-1" evidence="1">
    <location>
        <begin position="40"/>
        <end position="260"/>
    </location>
</feature>
<evidence type="ECO:0000313" key="2">
    <source>
        <dbReference type="EMBL" id="MBP2327173.1"/>
    </source>
</evidence>
<evidence type="ECO:0000259" key="1">
    <source>
        <dbReference type="Pfam" id="PF12697"/>
    </source>
</evidence>
<sequence length="267" mass="27885">MSNETTGFRRRTLLTGAAGLAGLAATTGEAAAVARPKPTIVLVHGAFADASGWNDVIHRLLCEGYPVIAPANPLRGIPSDSAYLTSILATITGPIVLVGHSYGGVVITNAATANVKALVYIAAFAPDEGETVGYLQNQFPGTKLGLEALDLRPITQSDGKPSHDGYVKKAVFREVFAGDLPQAATAVMAATQRPADVQSLQQLSGPPAWKTIPSWFLVARDDQLIPAAAQRHMAKRAGSRTIEVSSSHVAMMSKPAQTASLILSAAH</sequence>
<protein>
    <submittedName>
        <fullName evidence="2">Pimeloyl-ACP methyl ester carboxylesterase</fullName>
    </submittedName>
</protein>
<evidence type="ECO:0000313" key="3">
    <source>
        <dbReference type="Proteomes" id="UP001519332"/>
    </source>
</evidence>
<accession>A0ABS4TT90</accession>
<dbReference type="PANTHER" id="PTHR37017:SF11">
    <property type="entry name" value="ESTERASE_LIPASE_THIOESTERASE DOMAIN-CONTAINING PROTEIN"/>
    <property type="match status" value="1"/>
</dbReference>
<dbReference type="SUPFAM" id="SSF53474">
    <property type="entry name" value="alpha/beta-Hydrolases"/>
    <property type="match status" value="1"/>
</dbReference>
<name>A0ABS4TT90_9PSEU</name>
<dbReference type="EMBL" id="JAGINW010000001">
    <property type="protein sequence ID" value="MBP2327173.1"/>
    <property type="molecule type" value="Genomic_DNA"/>
</dbReference>
<dbReference type="Proteomes" id="UP001519332">
    <property type="component" value="Unassembled WGS sequence"/>
</dbReference>
<dbReference type="PANTHER" id="PTHR37017">
    <property type="entry name" value="AB HYDROLASE-1 DOMAIN-CONTAINING PROTEIN-RELATED"/>
    <property type="match status" value="1"/>
</dbReference>
<keyword evidence="3" id="KW-1185">Reference proteome</keyword>
<dbReference type="InterPro" id="IPR000073">
    <property type="entry name" value="AB_hydrolase_1"/>
</dbReference>
<dbReference type="Pfam" id="PF12697">
    <property type="entry name" value="Abhydrolase_6"/>
    <property type="match status" value="1"/>
</dbReference>
<organism evidence="2 3">
    <name type="scientific">Kibdelosporangium banguiense</name>
    <dbReference type="NCBI Taxonomy" id="1365924"/>
    <lineage>
        <taxon>Bacteria</taxon>
        <taxon>Bacillati</taxon>
        <taxon>Actinomycetota</taxon>
        <taxon>Actinomycetes</taxon>
        <taxon>Pseudonocardiales</taxon>
        <taxon>Pseudonocardiaceae</taxon>
        <taxon>Kibdelosporangium</taxon>
    </lineage>
</organism>
<reference evidence="2 3" key="1">
    <citation type="submission" date="2021-03" db="EMBL/GenBank/DDBJ databases">
        <title>Sequencing the genomes of 1000 actinobacteria strains.</title>
        <authorList>
            <person name="Klenk H.-P."/>
        </authorList>
    </citation>
    <scope>NUCLEOTIDE SEQUENCE [LARGE SCALE GENOMIC DNA]</scope>
    <source>
        <strain evidence="2 3">DSM 46670</strain>
    </source>
</reference>
<dbReference type="PROSITE" id="PS51318">
    <property type="entry name" value="TAT"/>
    <property type="match status" value="1"/>
</dbReference>
<dbReference type="InterPro" id="IPR052897">
    <property type="entry name" value="Sec-Metab_Biosynth_Hydrolase"/>
</dbReference>
<dbReference type="InterPro" id="IPR029058">
    <property type="entry name" value="AB_hydrolase_fold"/>
</dbReference>
<comment type="caution">
    <text evidence="2">The sequence shown here is derived from an EMBL/GenBank/DDBJ whole genome shotgun (WGS) entry which is preliminary data.</text>
</comment>